<evidence type="ECO:0000259" key="1">
    <source>
        <dbReference type="Pfam" id="PF00561"/>
    </source>
</evidence>
<dbReference type="STRING" id="225324.SAMN02745126_05077"/>
<feature type="domain" description="AB hydrolase-1" evidence="1">
    <location>
        <begin position="35"/>
        <end position="282"/>
    </location>
</feature>
<dbReference type="InterPro" id="IPR000073">
    <property type="entry name" value="AB_hydrolase_1"/>
</dbReference>
<dbReference type="InterPro" id="IPR029058">
    <property type="entry name" value="AB_hydrolase_fold"/>
</dbReference>
<dbReference type="PANTHER" id="PTHR43433">
    <property type="entry name" value="HYDROLASE, ALPHA/BETA FOLD FAMILY PROTEIN"/>
    <property type="match status" value="1"/>
</dbReference>
<dbReference type="Gene3D" id="3.40.50.1820">
    <property type="entry name" value="alpha/beta hydrolase"/>
    <property type="match status" value="1"/>
</dbReference>
<name>A0A1T4SS99_9HYPH</name>
<reference evidence="3" key="1">
    <citation type="submission" date="2017-02" db="EMBL/GenBank/DDBJ databases">
        <authorList>
            <person name="Varghese N."/>
            <person name="Submissions S."/>
        </authorList>
    </citation>
    <scope>NUCLEOTIDE SEQUENCE [LARGE SCALE GENOMIC DNA]</scope>
    <source>
        <strain evidence="3">ATCC 27094</strain>
    </source>
</reference>
<keyword evidence="3" id="KW-1185">Reference proteome</keyword>
<gene>
    <name evidence="2" type="ORF">SAMN02745126_05077</name>
</gene>
<evidence type="ECO:0000313" key="3">
    <source>
        <dbReference type="Proteomes" id="UP000190092"/>
    </source>
</evidence>
<protein>
    <submittedName>
        <fullName evidence="2">Pimeloyl-ACP methyl ester carboxylesterase</fullName>
    </submittedName>
</protein>
<dbReference type="PRINTS" id="PR00111">
    <property type="entry name" value="ABHYDROLASE"/>
</dbReference>
<dbReference type="Pfam" id="PF00561">
    <property type="entry name" value="Abhydrolase_1"/>
    <property type="match status" value="1"/>
</dbReference>
<dbReference type="InterPro" id="IPR050471">
    <property type="entry name" value="AB_hydrolase"/>
</dbReference>
<dbReference type="Proteomes" id="UP000190092">
    <property type="component" value="Unassembled WGS sequence"/>
</dbReference>
<dbReference type="RefSeq" id="WP_139374082.1">
    <property type="nucleotide sequence ID" value="NZ_FUWJ01000009.1"/>
</dbReference>
<accession>A0A1T4SS99</accession>
<sequence length="298" mass="32139">MKRVSSAFAPGCPLPVQVDTSRGAIECAIAGFGSVIVALHGGMGGYDQSWLLAKALSANLDSHRVVAVSRPGYLGTDLDRGRSPDEQADLICALLDALDVTDATLVAVSAGGPSALQFAARHPRRCRSLVLVSTCTERLETPPEIFKRLRAMETLARVPGLAALLRWRTTSKPDRAASRSIRDPEVRARTLGHPEAGPLLQALQSGVFERLRDRLPGTINDIQQLASLRDLPTAPISLPVLIVHGEADAVVPFRHADGLLRRVPEAELLAIPHGEHVSLLTHLELVRERAARYLRGES</sequence>
<dbReference type="OrthoDB" id="9798888at2"/>
<dbReference type="SUPFAM" id="SSF53474">
    <property type="entry name" value="alpha/beta-Hydrolases"/>
    <property type="match status" value="1"/>
</dbReference>
<dbReference type="AlphaFoldDB" id="A0A1T4SS99"/>
<evidence type="ECO:0000313" key="2">
    <source>
        <dbReference type="EMBL" id="SKA31043.1"/>
    </source>
</evidence>
<dbReference type="EMBL" id="FUWJ01000009">
    <property type="protein sequence ID" value="SKA31043.1"/>
    <property type="molecule type" value="Genomic_DNA"/>
</dbReference>
<proteinExistence type="predicted"/>
<organism evidence="2 3">
    <name type="scientific">Enhydrobacter aerosaccus</name>
    <dbReference type="NCBI Taxonomy" id="225324"/>
    <lineage>
        <taxon>Bacteria</taxon>
        <taxon>Pseudomonadati</taxon>
        <taxon>Pseudomonadota</taxon>
        <taxon>Alphaproteobacteria</taxon>
        <taxon>Hyphomicrobiales</taxon>
        <taxon>Enhydrobacter</taxon>
    </lineage>
</organism>
<dbReference type="PANTHER" id="PTHR43433:SF5">
    <property type="entry name" value="AB HYDROLASE-1 DOMAIN-CONTAINING PROTEIN"/>
    <property type="match status" value="1"/>
</dbReference>